<evidence type="ECO:0000313" key="3">
    <source>
        <dbReference type="Proteomes" id="UP000245820"/>
    </source>
</evidence>
<evidence type="ECO:0000256" key="1">
    <source>
        <dbReference type="ARBA" id="ARBA00007613"/>
    </source>
</evidence>
<dbReference type="Pfam" id="PF02321">
    <property type="entry name" value="OEP"/>
    <property type="match status" value="1"/>
</dbReference>
<dbReference type="Gene3D" id="1.20.1600.10">
    <property type="entry name" value="Outer membrane efflux proteins (OEP)"/>
    <property type="match status" value="1"/>
</dbReference>
<dbReference type="EMBL" id="CP029343">
    <property type="protein sequence ID" value="AWL07555.1"/>
    <property type="molecule type" value="Genomic_DNA"/>
</dbReference>
<evidence type="ECO:0000313" key="2">
    <source>
        <dbReference type="EMBL" id="AWL07555.1"/>
    </source>
</evidence>
<dbReference type="OrthoDB" id="9791261at2"/>
<dbReference type="Proteomes" id="UP000245820">
    <property type="component" value="Chromosome"/>
</dbReference>
<accession>A0A2S2DQ90</accession>
<dbReference type="GO" id="GO:0015562">
    <property type="term" value="F:efflux transmembrane transporter activity"/>
    <property type="evidence" value="ECO:0007669"/>
    <property type="project" value="InterPro"/>
</dbReference>
<dbReference type="RefSeq" id="WP_109347840.1">
    <property type="nucleotide sequence ID" value="NZ_CP029343.1"/>
</dbReference>
<sequence>MEVAEQESLLAVQAVNVRRAMLRADVMAAYLEALTAQERVGLAEAAIEVASRATNAASRRVAAGKISPFEQTCASVAESAVRLDLAQATADLKSAKRKLAVLMGST</sequence>
<dbReference type="SUPFAM" id="SSF56954">
    <property type="entry name" value="Outer membrane efflux proteins (OEP)"/>
    <property type="match status" value="1"/>
</dbReference>
<keyword evidence="3" id="KW-1185">Reference proteome</keyword>
<comment type="similarity">
    <text evidence="1">Belongs to the outer membrane factor (OMF) (TC 1.B.17) family.</text>
</comment>
<proteinExistence type="inferred from homology"/>
<organism evidence="2 3">
    <name type="scientific">Massilia oculi</name>
    <dbReference type="NCBI Taxonomy" id="945844"/>
    <lineage>
        <taxon>Bacteria</taxon>
        <taxon>Pseudomonadati</taxon>
        <taxon>Pseudomonadota</taxon>
        <taxon>Betaproteobacteria</taxon>
        <taxon>Burkholderiales</taxon>
        <taxon>Oxalobacteraceae</taxon>
        <taxon>Telluria group</taxon>
        <taxon>Massilia</taxon>
    </lineage>
</organism>
<dbReference type="KEGG" id="mtim:DIR46_26110"/>
<name>A0A2S2DQ90_9BURK</name>
<protein>
    <submittedName>
        <fullName evidence="2">Uncharacterized protein</fullName>
    </submittedName>
</protein>
<dbReference type="AlphaFoldDB" id="A0A2S2DQ90"/>
<reference evidence="2 3" key="1">
    <citation type="submission" date="2018-05" db="EMBL/GenBank/DDBJ databases">
        <title>Complete genome sequence of Massilia oculi sp. nov. CCUG 43427T (=DSM 26321T), the type strain of M. oculi, and comparison with genome sequences of other Massilia strains.</title>
        <authorList>
            <person name="Zhu B."/>
        </authorList>
    </citation>
    <scope>NUCLEOTIDE SEQUENCE [LARGE SCALE GENOMIC DNA]</scope>
    <source>
        <strain evidence="2 3">CCUG 43427</strain>
    </source>
</reference>
<gene>
    <name evidence="2" type="ORF">DIR46_26110</name>
</gene>
<dbReference type="InterPro" id="IPR003423">
    <property type="entry name" value="OMP_efflux"/>
</dbReference>